<evidence type="ECO:0000313" key="1">
    <source>
        <dbReference type="EMBL" id="KAK7319417.1"/>
    </source>
</evidence>
<sequence>MVNNASYGRHGCEMETIMHTELTLIHKEGRRGHTIPSLCLFFILQPIPLSSFRSRYSPATVSGGAPLYP</sequence>
<proteinExistence type="predicted"/>
<evidence type="ECO:0000313" key="2">
    <source>
        <dbReference type="Proteomes" id="UP001359559"/>
    </source>
</evidence>
<organism evidence="1 2">
    <name type="scientific">Clitoria ternatea</name>
    <name type="common">Butterfly pea</name>
    <dbReference type="NCBI Taxonomy" id="43366"/>
    <lineage>
        <taxon>Eukaryota</taxon>
        <taxon>Viridiplantae</taxon>
        <taxon>Streptophyta</taxon>
        <taxon>Embryophyta</taxon>
        <taxon>Tracheophyta</taxon>
        <taxon>Spermatophyta</taxon>
        <taxon>Magnoliopsida</taxon>
        <taxon>eudicotyledons</taxon>
        <taxon>Gunneridae</taxon>
        <taxon>Pentapetalae</taxon>
        <taxon>rosids</taxon>
        <taxon>fabids</taxon>
        <taxon>Fabales</taxon>
        <taxon>Fabaceae</taxon>
        <taxon>Papilionoideae</taxon>
        <taxon>50 kb inversion clade</taxon>
        <taxon>NPAAA clade</taxon>
        <taxon>indigoferoid/millettioid clade</taxon>
        <taxon>Phaseoleae</taxon>
        <taxon>Clitoria</taxon>
    </lineage>
</organism>
<protein>
    <submittedName>
        <fullName evidence="1">Uncharacterized protein</fullName>
    </submittedName>
</protein>
<gene>
    <name evidence="1" type="ORF">RJT34_04138</name>
</gene>
<dbReference type="EMBL" id="JAYKXN010000001">
    <property type="protein sequence ID" value="KAK7319417.1"/>
    <property type="molecule type" value="Genomic_DNA"/>
</dbReference>
<accession>A0AAN9KNI1</accession>
<dbReference type="Proteomes" id="UP001359559">
    <property type="component" value="Unassembled WGS sequence"/>
</dbReference>
<reference evidence="1 2" key="1">
    <citation type="submission" date="2024-01" db="EMBL/GenBank/DDBJ databases">
        <title>The genomes of 5 underutilized Papilionoideae crops provide insights into root nodulation and disease resistance.</title>
        <authorList>
            <person name="Yuan L."/>
        </authorList>
    </citation>
    <scope>NUCLEOTIDE SEQUENCE [LARGE SCALE GENOMIC DNA]</scope>
    <source>
        <strain evidence="1">LY-2023</strain>
        <tissue evidence="1">Leaf</tissue>
    </source>
</reference>
<comment type="caution">
    <text evidence="1">The sequence shown here is derived from an EMBL/GenBank/DDBJ whole genome shotgun (WGS) entry which is preliminary data.</text>
</comment>
<keyword evidence="2" id="KW-1185">Reference proteome</keyword>
<dbReference type="AlphaFoldDB" id="A0AAN9KNI1"/>
<name>A0AAN9KNI1_CLITE</name>